<sequence>MSIGTVVKRGCVQDGLCLREGEGCLCSRCAWKEGFGVDVYPLGVPWFLGIVGFGRVNEAWRGVDCNGGGEMRPTTRTYSVLIKAVCDMGLIDKALCLVDEMVKMGCEPNVHTFTILIDGLCKEGKIDEANGMFRRMVRDGLTPGTVTFNALINSYCKEGRVVSAFELLAMMEKRNSRPNIRTYNELMEGLCRIGKPYKAMTLLRKIIDNGLRPERLTYNILVDGFCKEGHLDMAFRILKSMGTLNLESDGFAYTMLIDRLSKEAKLDQANGLLSVMIKKGIEPDEVTFTALIDGYCKNGKLENAVILLDKMVQSNNLTLTGPHIFNSVIDAFIKNKKSGQENAMLGKMLKHGITPSVVTYTILVDGFCQTGNIKRSLEVFELMKHCKCPPNVYTFTVLIDGFCQNGRLEEVVKLLQTMYNTGVTPNVITYTILIRAYVKFGDLECAFEILNDMINNKCQPNSETLSALLEGLILSKSITSGSLTVFKETGATHFVEFLKKAKKHGVQDSDIYSFWITGLYKVGRILEGDELAQEMVKNGYFPDVSVCSQIVEHLCSVGRYGDCVKWMKLMFDHGIMPSFASYCSIVHGLRKEGKVHEVQDLLVDLLCKAGVEDIDGVITYVESMMSSDEHDECLELLKVVEDLNQQERPII</sequence>
<dbReference type="NCBIfam" id="TIGR00756">
    <property type="entry name" value="PPR"/>
    <property type="match status" value="10"/>
</dbReference>
<feature type="repeat" description="PPR" evidence="2">
    <location>
        <begin position="249"/>
        <end position="283"/>
    </location>
</feature>
<feature type="repeat" description="PPR" evidence="2">
    <location>
        <begin position="426"/>
        <end position="460"/>
    </location>
</feature>
<feature type="repeat" description="PPR" evidence="2">
    <location>
        <begin position="543"/>
        <end position="577"/>
    </location>
</feature>
<dbReference type="Proteomes" id="UP000245207">
    <property type="component" value="Unassembled WGS sequence"/>
</dbReference>
<dbReference type="Pfam" id="PF12854">
    <property type="entry name" value="PPR_1"/>
    <property type="match status" value="1"/>
</dbReference>
<feature type="repeat" description="PPR" evidence="2">
    <location>
        <begin position="356"/>
        <end position="390"/>
    </location>
</feature>
<feature type="repeat" description="PPR" evidence="2">
    <location>
        <begin position="179"/>
        <end position="213"/>
    </location>
</feature>
<evidence type="ECO:0000256" key="1">
    <source>
        <dbReference type="ARBA" id="ARBA00022737"/>
    </source>
</evidence>
<dbReference type="Gene3D" id="1.25.40.10">
    <property type="entry name" value="Tetratricopeptide repeat domain"/>
    <property type="match status" value="5"/>
</dbReference>
<proteinExistence type="predicted"/>
<feature type="repeat" description="PPR" evidence="2">
    <location>
        <begin position="321"/>
        <end position="355"/>
    </location>
</feature>
<dbReference type="PROSITE" id="PS51375">
    <property type="entry name" value="PPR"/>
    <property type="match status" value="13"/>
</dbReference>
<feature type="repeat" description="PPR" evidence="2">
    <location>
        <begin position="391"/>
        <end position="425"/>
    </location>
</feature>
<evidence type="ECO:0000313" key="4">
    <source>
        <dbReference type="Proteomes" id="UP000245207"/>
    </source>
</evidence>
<organism evidence="3 4">
    <name type="scientific">Artemisia annua</name>
    <name type="common">Sweet wormwood</name>
    <dbReference type="NCBI Taxonomy" id="35608"/>
    <lineage>
        <taxon>Eukaryota</taxon>
        <taxon>Viridiplantae</taxon>
        <taxon>Streptophyta</taxon>
        <taxon>Embryophyta</taxon>
        <taxon>Tracheophyta</taxon>
        <taxon>Spermatophyta</taxon>
        <taxon>Magnoliopsida</taxon>
        <taxon>eudicotyledons</taxon>
        <taxon>Gunneridae</taxon>
        <taxon>Pentapetalae</taxon>
        <taxon>asterids</taxon>
        <taxon>campanulids</taxon>
        <taxon>Asterales</taxon>
        <taxon>Asteraceae</taxon>
        <taxon>Asteroideae</taxon>
        <taxon>Anthemideae</taxon>
        <taxon>Artemisiinae</taxon>
        <taxon>Artemisia</taxon>
    </lineage>
</organism>
<feature type="repeat" description="PPR" evidence="2">
    <location>
        <begin position="284"/>
        <end position="318"/>
    </location>
</feature>
<evidence type="ECO:0000256" key="2">
    <source>
        <dbReference type="PROSITE-ProRule" id="PRU00708"/>
    </source>
</evidence>
<keyword evidence="4" id="KW-1185">Reference proteome</keyword>
<comment type="caution">
    <text evidence="3">The sequence shown here is derived from an EMBL/GenBank/DDBJ whole genome shotgun (WGS) entry which is preliminary data.</text>
</comment>
<dbReference type="Pfam" id="PF13041">
    <property type="entry name" value="PPR_2"/>
    <property type="match status" value="5"/>
</dbReference>
<gene>
    <name evidence="3" type="ORF">CTI12_AA113650</name>
</gene>
<feature type="repeat" description="PPR" evidence="2">
    <location>
        <begin position="74"/>
        <end position="108"/>
    </location>
</feature>
<dbReference type="Pfam" id="PF01535">
    <property type="entry name" value="PPR"/>
    <property type="match status" value="1"/>
</dbReference>
<feature type="repeat" description="PPR" evidence="2">
    <location>
        <begin position="144"/>
        <end position="178"/>
    </location>
</feature>
<accession>A0A2U1PTS4</accession>
<name>A0A2U1PTS4_ARTAN</name>
<feature type="repeat" description="PPR" evidence="2">
    <location>
        <begin position="109"/>
        <end position="143"/>
    </location>
</feature>
<dbReference type="PANTHER" id="PTHR45613">
    <property type="entry name" value="PENTATRICOPEPTIDE REPEAT-CONTAINING PROTEIN"/>
    <property type="match status" value="1"/>
</dbReference>
<dbReference type="InterPro" id="IPR002885">
    <property type="entry name" value="PPR_rpt"/>
</dbReference>
<feature type="repeat" description="PPR" evidence="2">
    <location>
        <begin position="508"/>
        <end position="542"/>
    </location>
</feature>
<evidence type="ECO:0000313" key="3">
    <source>
        <dbReference type="EMBL" id="PWA89166.1"/>
    </source>
</evidence>
<protein>
    <submittedName>
        <fullName evidence="3">Pentatricopeptide repeat (PPR) superfamily protein</fullName>
    </submittedName>
</protein>
<dbReference type="EMBL" id="PKPP01000743">
    <property type="protein sequence ID" value="PWA89166.1"/>
    <property type="molecule type" value="Genomic_DNA"/>
</dbReference>
<reference evidence="3 4" key="1">
    <citation type="journal article" date="2018" name="Mol. Plant">
        <title>The genome of Artemisia annua provides insight into the evolution of Asteraceae family and artemisinin biosynthesis.</title>
        <authorList>
            <person name="Shen Q."/>
            <person name="Zhang L."/>
            <person name="Liao Z."/>
            <person name="Wang S."/>
            <person name="Yan T."/>
            <person name="Shi P."/>
            <person name="Liu M."/>
            <person name="Fu X."/>
            <person name="Pan Q."/>
            <person name="Wang Y."/>
            <person name="Lv Z."/>
            <person name="Lu X."/>
            <person name="Zhang F."/>
            <person name="Jiang W."/>
            <person name="Ma Y."/>
            <person name="Chen M."/>
            <person name="Hao X."/>
            <person name="Li L."/>
            <person name="Tang Y."/>
            <person name="Lv G."/>
            <person name="Zhou Y."/>
            <person name="Sun X."/>
            <person name="Brodelius P.E."/>
            <person name="Rose J.K.C."/>
            <person name="Tang K."/>
        </authorList>
    </citation>
    <scope>NUCLEOTIDE SEQUENCE [LARGE SCALE GENOMIC DNA]</scope>
    <source>
        <strain evidence="4">cv. Huhao1</strain>
        <tissue evidence="3">Leaf</tissue>
    </source>
</reference>
<feature type="repeat" description="PPR" evidence="2">
    <location>
        <begin position="214"/>
        <end position="248"/>
    </location>
</feature>
<keyword evidence="1" id="KW-0677">Repeat</keyword>
<dbReference type="OrthoDB" id="185373at2759"/>
<dbReference type="InterPro" id="IPR011990">
    <property type="entry name" value="TPR-like_helical_dom_sf"/>
</dbReference>
<dbReference type="AlphaFoldDB" id="A0A2U1PTS4"/>
<dbReference type="PANTHER" id="PTHR45613:SF9">
    <property type="entry name" value="MITOCHONDRIAL GROUP I INTRON SPLICING FACTOR CCM1"/>
    <property type="match status" value="1"/>
</dbReference>